<evidence type="ECO:0000313" key="2">
    <source>
        <dbReference type="EMBL" id="QQP52243.1"/>
    </source>
</evidence>
<dbReference type="EMBL" id="CP045892">
    <property type="protein sequence ID" value="QQP52243.1"/>
    <property type="molecule type" value="Genomic_DNA"/>
</dbReference>
<protein>
    <submittedName>
        <fullName evidence="2">Uncharacterized protein</fullName>
    </submittedName>
</protein>
<feature type="compositionally biased region" description="Basic and acidic residues" evidence="1">
    <location>
        <begin position="32"/>
        <end position="43"/>
    </location>
</feature>
<proteinExistence type="predicted"/>
<dbReference type="AlphaFoldDB" id="A0A7T8HLF6"/>
<accession>A0A7T8HLF6</accession>
<feature type="region of interest" description="Disordered" evidence="1">
    <location>
        <begin position="21"/>
        <end position="50"/>
    </location>
</feature>
<evidence type="ECO:0000313" key="3">
    <source>
        <dbReference type="Proteomes" id="UP000595437"/>
    </source>
</evidence>
<keyword evidence="3" id="KW-1185">Reference proteome</keyword>
<reference evidence="3" key="1">
    <citation type="submission" date="2021-01" db="EMBL/GenBank/DDBJ databases">
        <title>Caligus Genome Assembly.</title>
        <authorList>
            <person name="Gallardo-Escarate C."/>
        </authorList>
    </citation>
    <scope>NUCLEOTIDE SEQUENCE [LARGE SCALE GENOMIC DNA]</scope>
</reference>
<organism evidence="2 3">
    <name type="scientific">Caligus rogercresseyi</name>
    <name type="common">Sea louse</name>
    <dbReference type="NCBI Taxonomy" id="217165"/>
    <lineage>
        <taxon>Eukaryota</taxon>
        <taxon>Metazoa</taxon>
        <taxon>Ecdysozoa</taxon>
        <taxon>Arthropoda</taxon>
        <taxon>Crustacea</taxon>
        <taxon>Multicrustacea</taxon>
        <taxon>Hexanauplia</taxon>
        <taxon>Copepoda</taxon>
        <taxon>Siphonostomatoida</taxon>
        <taxon>Caligidae</taxon>
        <taxon>Caligus</taxon>
    </lineage>
</organism>
<name>A0A7T8HLF6_CALRO</name>
<gene>
    <name evidence="2" type="ORF">FKW44_004334</name>
</gene>
<dbReference type="Proteomes" id="UP000595437">
    <property type="component" value="Chromosome 3"/>
</dbReference>
<evidence type="ECO:0000256" key="1">
    <source>
        <dbReference type="SAM" id="MobiDB-lite"/>
    </source>
</evidence>
<sequence>MRRSAIVKVKGVPSFFIPGSPSSSVSKSFRQVHQEARERKKNCELTIEEE</sequence>